<dbReference type="InterPro" id="IPR025498">
    <property type="entry name" value="DUF4389"/>
</dbReference>
<gene>
    <name evidence="3" type="ORF">GP2143_01875</name>
</gene>
<evidence type="ECO:0000256" key="1">
    <source>
        <dbReference type="SAM" id="MobiDB-lite"/>
    </source>
</evidence>
<feature type="region of interest" description="Disordered" evidence="1">
    <location>
        <begin position="85"/>
        <end position="148"/>
    </location>
</feature>
<organism evidence="3 4">
    <name type="scientific">marine gamma proteobacterium HTCC2143</name>
    <dbReference type="NCBI Taxonomy" id="247633"/>
    <lineage>
        <taxon>Bacteria</taxon>
        <taxon>Pseudomonadati</taxon>
        <taxon>Pseudomonadota</taxon>
        <taxon>Gammaproteobacteria</taxon>
        <taxon>Cellvibrionales</taxon>
        <taxon>Spongiibacteraceae</taxon>
        <taxon>BD1-7 clade</taxon>
    </lineage>
</organism>
<feature type="compositionally biased region" description="Basic and acidic residues" evidence="1">
    <location>
        <begin position="132"/>
        <end position="148"/>
    </location>
</feature>
<evidence type="ECO:0000313" key="3">
    <source>
        <dbReference type="EMBL" id="EAW30252.1"/>
    </source>
</evidence>
<comment type="caution">
    <text evidence="3">The sequence shown here is derived from an EMBL/GenBank/DDBJ whole genome shotgun (WGS) entry which is preliminary data.</text>
</comment>
<protein>
    <submittedName>
        <fullName evidence="3">Lipase-like protein</fullName>
    </submittedName>
</protein>
<keyword evidence="2" id="KW-0472">Membrane</keyword>
<dbReference type="STRING" id="247633.GP2143_01875"/>
<dbReference type="eggNOG" id="ENOG50332F0">
    <property type="taxonomic scope" value="Bacteria"/>
</dbReference>
<name>A0YG02_9GAMM</name>
<reference evidence="3 4" key="1">
    <citation type="journal article" date="2010" name="J. Bacteriol.">
        <title>Genome sequence of the oligotrophic marine Gammaproteobacterium HTCC2143, isolated from the Oregon Coast.</title>
        <authorList>
            <person name="Oh H.M."/>
            <person name="Kang I."/>
            <person name="Ferriera S."/>
            <person name="Giovannoni S.J."/>
            <person name="Cho J.C."/>
        </authorList>
    </citation>
    <scope>NUCLEOTIDE SEQUENCE [LARGE SCALE GENOMIC DNA]</scope>
    <source>
        <strain evidence="3 4">HTCC2143</strain>
    </source>
</reference>
<feature type="compositionally biased region" description="Acidic residues" evidence="1">
    <location>
        <begin position="122"/>
        <end position="131"/>
    </location>
</feature>
<sequence length="148" mass="16731">MNDGIKQNLQESSIWKRALYMLLFALFYSVAEMVLFAVVIFQFLFKLITGETNKRLLDFGQSLATYFYQILQFLNFNTEHHPYPFAEWPQGKPADDSGEGSIEEDTSAASVVEEPVEKLVEDSNDVDEADDAGLKGDDSAESDRDDKT</sequence>
<keyword evidence="2" id="KW-0812">Transmembrane</keyword>
<evidence type="ECO:0000256" key="2">
    <source>
        <dbReference type="SAM" id="Phobius"/>
    </source>
</evidence>
<proteinExistence type="predicted"/>
<feature type="transmembrane region" description="Helical" evidence="2">
    <location>
        <begin position="20"/>
        <end position="45"/>
    </location>
</feature>
<keyword evidence="4" id="KW-1185">Reference proteome</keyword>
<dbReference type="Proteomes" id="UP000004931">
    <property type="component" value="Unassembled WGS sequence"/>
</dbReference>
<evidence type="ECO:0000313" key="4">
    <source>
        <dbReference type="Proteomes" id="UP000004931"/>
    </source>
</evidence>
<feature type="compositionally biased region" description="Acidic residues" evidence="1">
    <location>
        <begin position="96"/>
        <end position="106"/>
    </location>
</feature>
<dbReference type="AlphaFoldDB" id="A0YG02"/>
<accession>A0YG02</accession>
<dbReference type="EMBL" id="AAVT01000009">
    <property type="protein sequence ID" value="EAW30252.1"/>
    <property type="molecule type" value="Genomic_DNA"/>
</dbReference>
<dbReference type="OrthoDB" id="5766995at2"/>
<dbReference type="Pfam" id="PF14333">
    <property type="entry name" value="DUF4389"/>
    <property type="match status" value="1"/>
</dbReference>
<keyword evidence="2" id="KW-1133">Transmembrane helix</keyword>